<organism evidence="2 3">
    <name type="scientific">Nonomuraea thailandensis</name>
    <dbReference type="NCBI Taxonomy" id="1188745"/>
    <lineage>
        <taxon>Bacteria</taxon>
        <taxon>Bacillati</taxon>
        <taxon>Actinomycetota</taxon>
        <taxon>Actinomycetes</taxon>
        <taxon>Streptosporangiales</taxon>
        <taxon>Streptosporangiaceae</taxon>
        <taxon>Nonomuraea</taxon>
    </lineage>
</organism>
<dbReference type="GO" id="GO:0008237">
    <property type="term" value="F:metallopeptidase activity"/>
    <property type="evidence" value="ECO:0007669"/>
    <property type="project" value="UniProtKB-KW"/>
</dbReference>
<evidence type="ECO:0000313" key="3">
    <source>
        <dbReference type="Proteomes" id="UP001139648"/>
    </source>
</evidence>
<protein>
    <submittedName>
        <fullName evidence="2">Metalloprotease</fullName>
    </submittedName>
</protein>
<keyword evidence="2" id="KW-0378">Hydrolase</keyword>
<feature type="signal peptide" evidence="1">
    <location>
        <begin position="1"/>
        <end position="25"/>
    </location>
</feature>
<accession>A0A9X2H1R7</accession>
<dbReference type="AlphaFoldDB" id="A0A9X2H1R7"/>
<dbReference type="EMBL" id="JAMZEB010000002">
    <property type="protein sequence ID" value="MCP2364378.1"/>
    <property type="molecule type" value="Genomic_DNA"/>
</dbReference>
<dbReference type="InterPro" id="IPR007343">
    <property type="entry name" value="Uncharacterised_pept_Zn_put"/>
</dbReference>
<gene>
    <name evidence="2" type="ORF">HD597_011398</name>
</gene>
<sequence>MKSLKTAVVACALVAPLVGTTNAAAATYPVKHPKLIDNPLYTAGSLPTTTCAETEVKNGSTEQARAYFDAVITCLETTWEQHLAAAGLDYEPVKVKHVAKVPKNWCDFGTSKNDSRVLYCEQTRTMAVQIGKSWTKDLSDLWLLHIASAVYAYHVQGLVGIGAAYDAAPYGKRAELHEQSRRYELQATCLSGAFIKSVWPMEGRTSKDWNYLVSLIQGDAPGDERWDGKTSTQRFWLKRGFATADPRSCNTWTAASSKVA</sequence>
<keyword evidence="3" id="KW-1185">Reference proteome</keyword>
<keyword evidence="2" id="KW-0645">Protease</keyword>
<evidence type="ECO:0000256" key="1">
    <source>
        <dbReference type="SAM" id="SignalP"/>
    </source>
</evidence>
<feature type="chain" id="PRO_5040956231" evidence="1">
    <location>
        <begin position="26"/>
        <end position="260"/>
    </location>
</feature>
<evidence type="ECO:0000313" key="2">
    <source>
        <dbReference type="EMBL" id="MCP2364378.1"/>
    </source>
</evidence>
<name>A0A9X2H1R7_9ACTN</name>
<dbReference type="Proteomes" id="UP001139648">
    <property type="component" value="Unassembled WGS sequence"/>
</dbReference>
<dbReference type="Pfam" id="PF04228">
    <property type="entry name" value="Zn_peptidase"/>
    <property type="match status" value="1"/>
</dbReference>
<proteinExistence type="predicted"/>
<keyword evidence="2" id="KW-0482">Metalloprotease</keyword>
<dbReference type="RefSeq" id="WP_253756793.1">
    <property type="nucleotide sequence ID" value="NZ_BAABKA010000012.1"/>
</dbReference>
<comment type="caution">
    <text evidence="2">The sequence shown here is derived from an EMBL/GenBank/DDBJ whole genome shotgun (WGS) entry which is preliminary data.</text>
</comment>
<reference evidence="2" key="1">
    <citation type="submission" date="2022-06" db="EMBL/GenBank/DDBJ databases">
        <title>Sequencing the genomes of 1000 actinobacteria strains.</title>
        <authorList>
            <person name="Klenk H.-P."/>
        </authorList>
    </citation>
    <scope>NUCLEOTIDE SEQUENCE</scope>
    <source>
        <strain evidence="2">DSM 46694</strain>
    </source>
</reference>
<keyword evidence="1" id="KW-0732">Signal</keyword>